<comment type="similarity">
    <text evidence="1">Belongs to the tryptophan 2,3-dioxygenase family.</text>
</comment>
<evidence type="ECO:0000313" key="4">
    <source>
        <dbReference type="Proteomes" id="UP000591131"/>
    </source>
</evidence>
<comment type="catalytic activity">
    <reaction evidence="1">
        <text>L-tryptophan + O2 = N-formyl-L-kynurenine</text>
        <dbReference type="Rhea" id="RHEA:24536"/>
        <dbReference type="ChEBI" id="CHEBI:15379"/>
        <dbReference type="ChEBI" id="CHEBI:57912"/>
        <dbReference type="ChEBI" id="CHEBI:58629"/>
        <dbReference type="EC" id="1.13.11.11"/>
    </reaction>
</comment>
<dbReference type="GO" id="GO:0004833">
    <property type="term" value="F:L-tryptophan 2,3-dioxygenase activity"/>
    <property type="evidence" value="ECO:0007669"/>
    <property type="project" value="UniProtKB-UniRule"/>
</dbReference>
<protein>
    <recommendedName>
        <fullName evidence="1">Tryptophan 2,3-dioxygenase</fullName>
        <shortName evidence="1">TDO</shortName>
        <ecNumber evidence="1">1.13.11.11</ecNumber>
    </recommendedName>
    <alternativeName>
        <fullName evidence="1">Tryptamin 2,3-dioxygenase</fullName>
    </alternativeName>
    <alternativeName>
        <fullName evidence="1">Tryptophan oxygenase</fullName>
        <shortName evidence="1">TO</shortName>
        <shortName evidence="1">TRPO</shortName>
    </alternativeName>
    <alternativeName>
        <fullName evidence="1">Tryptophan pyrrolase</fullName>
    </alternativeName>
    <alternativeName>
        <fullName evidence="1">Tryptophanase</fullName>
    </alternativeName>
</protein>
<evidence type="ECO:0000256" key="1">
    <source>
        <dbReference type="HAMAP-Rule" id="MF_03020"/>
    </source>
</evidence>
<keyword evidence="4" id="KW-1185">Reference proteome</keyword>
<feature type="binding site" evidence="1">
    <location>
        <position position="214"/>
    </location>
    <ligand>
        <name>substrate</name>
    </ligand>
</feature>
<dbReference type="PANTHER" id="PTHR10138:SF0">
    <property type="entry name" value="TRYPTOPHAN 2,3-DIOXYGENASE"/>
    <property type="match status" value="1"/>
</dbReference>
<dbReference type="UniPathway" id="UPA00333">
    <property type="reaction ID" value="UER00453"/>
</dbReference>
<keyword evidence="1" id="KW-0408">Iron</keyword>
<dbReference type="Pfam" id="PF03301">
    <property type="entry name" value="Trp_dioxygenase"/>
    <property type="match status" value="2"/>
</dbReference>
<keyword evidence="1" id="KW-0479">Metal-binding</keyword>
<keyword evidence="1" id="KW-0223">Dioxygenase</keyword>
<dbReference type="Gene3D" id="1.10.287.3810">
    <property type="match status" value="2"/>
</dbReference>
<feature type="compositionally biased region" description="Low complexity" evidence="2">
    <location>
        <begin position="13"/>
        <end position="24"/>
    </location>
</feature>
<dbReference type="EC" id="1.13.11.11" evidence="1"/>
<feature type="region of interest" description="Disordered" evidence="2">
    <location>
        <begin position="1"/>
        <end position="55"/>
    </location>
</feature>
<dbReference type="OrthoDB" id="447477at2759"/>
<organism evidence="3 4">
    <name type="scientific">Perkinsus chesapeaki</name>
    <name type="common">Clam parasite</name>
    <name type="synonym">Perkinsus andrewsi</name>
    <dbReference type="NCBI Taxonomy" id="330153"/>
    <lineage>
        <taxon>Eukaryota</taxon>
        <taxon>Sar</taxon>
        <taxon>Alveolata</taxon>
        <taxon>Perkinsozoa</taxon>
        <taxon>Perkinsea</taxon>
        <taxon>Perkinsida</taxon>
        <taxon>Perkinsidae</taxon>
        <taxon>Perkinsus</taxon>
    </lineage>
</organism>
<comment type="function">
    <text evidence="1">Heme-dependent dioxygenase that catalyzes the oxidative cleavage of the L-tryptophan (L-Trp) pyrrole ring and converts L-tryptophan to N-formyl-L-kynurenine. Catalyzes the oxidative cleavage of the indole moiety.</text>
</comment>
<feature type="region of interest" description="Disordered" evidence="2">
    <location>
        <begin position="287"/>
        <end position="313"/>
    </location>
</feature>
<feature type="compositionally biased region" description="Acidic residues" evidence="2">
    <location>
        <begin position="290"/>
        <end position="303"/>
    </location>
</feature>
<dbReference type="HAMAP" id="MF_01972">
    <property type="entry name" value="T23O"/>
    <property type="match status" value="1"/>
</dbReference>
<accession>A0A7J6LU04</accession>
<evidence type="ECO:0000313" key="3">
    <source>
        <dbReference type="EMBL" id="KAF4662281.1"/>
    </source>
</evidence>
<feature type="compositionally biased region" description="Polar residues" evidence="2">
    <location>
        <begin position="37"/>
        <end position="49"/>
    </location>
</feature>
<dbReference type="SUPFAM" id="SSF140959">
    <property type="entry name" value="Indolic compounds 2,3-dioxygenase-like"/>
    <property type="match status" value="1"/>
</dbReference>
<dbReference type="AlphaFoldDB" id="A0A7J6LU04"/>
<dbReference type="PANTHER" id="PTHR10138">
    <property type="entry name" value="TRYPTOPHAN 2,3-DIOXYGENASE"/>
    <property type="match status" value="1"/>
</dbReference>
<keyword evidence="1" id="KW-0560">Oxidoreductase</keyword>
<reference evidence="3 4" key="1">
    <citation type="submission" date="2020-04" db="EMBL/GenBank/DDBJ databases">
        <title>Perkinsus chesapeaki whole genome sequence.</title>
        <authorList>
            <person name="Bogema D.R."/>
        </authorList>
    </citation>
    <scope>NUCLEOTIDE SEQUENCE [LARGE SCALE GENOMIC DNA]</scope>
    <source>
        <strain evidence="3">ATCC PRA-425</strain>
    </source>
</reference>
<dbReference type="InterPro" id="IPR004981">
    <property type="entry name" value="Trp_2_3_dOase"/>
</dbReference>
<dbReference type="Proteomes" id="UP000591131">
    <property type="component" value="Unassembled WGS sequence"/>
</dbReference>
<dbReference type="InterPro" id="IPR037217">
    <property type="entry name" value="Trp/Indoleamine_2_3_dOase-like"/>
</dbReference>
<proteinExistence type="inferred from homology"/>
<dbReference type="Gene3D" id="1.20.58.480">
    <property type="match status" value="2"/>
</dbReference>
<comment type="caution">
    <text evidence="1">Lacks conserved residue(s) required for the propagation of feature annotation.</text>
</comment>
<dbReference type="GO" id="GO:0020037">
    <property type="term" value="F:heme binding"/>
    <property type="evidence" value="ECO:0007669"/>
    <property type="project" value="UniProtKB-UniRule"/>
</dbReference>
<name>A0A7J6LU04_PERCH</name>
<comment type="subunit">
    <text evidence="1">Homotetramer. Dimer of dimers.</text>
</comment>
<sequence>MEESKKCPFSNVSFGDGAASFSSSTGPRLATSKRTDSIASYGSSRSSVGTLDKTPKSRAIRREVETGIGHGFKRCYYPDYLRLDQLLSLQRPYSESCEGSEHDKGFAHDEMLFIITHQTYELWFKQIIFEFESVHRTFSKTIIEDHDMALVNERLSRVRAIQSLLVGALPVLETMTPMDFLEFRDFLTPASGFQSVQFRIIEVMMGLPLSKTRRMYGSPEFFTSKFHPSDLERALEWENRPSLAELTEKWLERLPLPNFDWLSQYKSAVYAMLDSDEQTVKQVFGSTSISDEESVDGEDEEHPDGEGGGGCPFFAHQGGRGAERLEQELQALRATKATFESLFHDEQHSEMVSRGVRRWSRTATLNALFIFLYRDLPLLQMPFQFLQNLLEIDNGFTQWRLAHAQMAQRMLGTKIGTGATSGSEYLTRAAKANKVFLDLHNLSTYLVPRGMLPQLPPHILKMLKFPEATELLGDGMAKKDAI</sequence>
<dbReference type="GO" id="GO:0019442">
    <property type="term" value="P:L-tryptophan catabolic process to acetyl-CoA"/>
    <property type="evidence" value="ECO:0007669"/>
    <property type="project" value="TreeGrafter"/>
</dbReference>
<comment type="pathway">
    <text evidence="1">Amino-acid degradation; L-tryptophan degradation via kynurenine pathway; L-kynurenine from L-tryptophan: step 1/2.</text>
</comment>
<gene>
    <name evidence="3" type="primary">TDO2</name>
    <name evidence="3" type="ORF">FOL47_006335</name>
</gene>
<evidence type="ECO:0000256" key="2">
    <source>
        <dbReference type="SAM" id="MobiDB-lite"/>
    </source>
</evidence>
<comment type="caution">
    <text evidence="3">The sequence shown here is derived from an EMBL/GenBank/DDBJ whole genome shotgun (WGS) entry which is preliminary data.</text>
</comment>
<dbReference type="GO" id="GO:0046872">
    <property type="term" value="F:metal ion binding"/>
    <property type="evidence" value="ECO:0007669"/>
    <property type="project" value="UniProtKB-KW"/>
</dbReference>
<comment type="cofactor">
    <cofactor evidence="1">
        <name>heme</name>
        <dbReference type="ChEBI" id="CHEBI:30413"/>
    </cofactor>
    <text evidence="1">Binds 1 heme group per subunit.</text>
</comment>
<keyword evidence="1" id="KW-0823">Tryptophan catabolism</keyword>
<dbReference type="EMBL" id="JAAPAO010000351">
    <property type="protein sequence ID" value="KAF4662281.1"/>
    <property type="molecule type" value="Genomic_DNA"/>
</dbReference>
<keyword evidence="1" id="KW-0349">Heme</keyword>
<dbReference type="GO" id="GO:0019441">
    <property type="term" value="P:L-tryptophan catabolic process to kynurenine"/>
    <property type="evidence" value="ECO:0007669"/>
    <property type="project" value="UniProtKB-UniRule"/>
</dbReference>